<protein>
    <submittedName>
        <fullName evidence="2">Alpha/beta-hydrolase</fullName>
    </submittedName>
</protein>
<dbReference type="GO" id="GO:0016787">
    <property type="term" value="F:hydrolase activity"/>
    <property type="evidence" value="ECO:0007669"/>
    <property type="project" value="UniProtKB-KW"/>
</dbReference>
<evidence type="ECO:0000259" key="1">
    <source>
        <dbReference type="Pfam" id="PF00561"/>
    </source>
</evidence>
<organism evidence="2 3">
    <name type="scientific">Coprinellus micaceus</name>
    <name type="common">Glistening ink-cap mushroom</name>
    <name type="synonym">Coprinus micaceus</name>
    <dbReference type="NCBI Taxonomy" id="71717"/>
    <lineage>
        <taxon>Eukaryota</taxon>
        <taxon>Fungi</taxon>
        <taxon>Dikarya</taxon>
        <taxon>Basidiomycota</taxon>
        <taxon>Agaricomycotina</taxon>
        <taxon>Agaricomycetes</taxon>
        <taxon>Agaricomycetidae</taxon>
        <taxon>Agaricales</taxon>
        <taxon>Agaricineae</taxon>
        <taxon>Psathyrellaceae</taxon>
        <taxon>Coprinellus</taxon>
    </lineage>
</organism>
<reference evidence="2 3" key="1">
    <citation type="journal article" date="2019" name="Nat. Ecol. Evol.">
        <title>Megaphylogeny resolves global patterns of mushroom evolution.</title>
        <authorList>
            <person name="Varga T."/>
            <person name="Krizsan K."/>
            <person name="Foldi C."/>
            <person name="Dima B."/>
            <person name="Sanchez-Garcia M."/>
            <person name="Sanchez-Ramirez S."/>
            <person name="Szollosi G.J."/>
            <person name="Szarkandi J.G."/>
            <person name="Papp V."/>
            <person name="Albert L."/>
            <person name="Andreopoulos W."/>
            <person name="Angelini C."/>
            <person name="Antonin V."/>
            <person name="Barry K.W."/>
            <person name="Bougher N.L."/>
            <person name="Buchanan P."/>
            <person name="Buyck B."/>
            <person name="Bense V."/>
            <person name="Catcheside P."/>
            <person name="Chovatia M."/>
            <person name="Cooper J."/>
            <person name="Damon W."/>
            <person name="Desjardin D."/>
            <person name="Finy P."/>
            <person name="Geml J."/>
            <person name="Haridas S."/>
            <person name="Hughes K."/>
            <person name="Justo A."/>
            <person name="Karasinski D."/>
            <person name="Kautmanova I."/>
            <person name="Kiss B."/>
            <person name="Kocsube S."/>
            <person name="Kotiranta H."/>
            <person name="LaButti K.M."/>
            <person name="Lechner B.E."/>
            <person name="Liimatainen K."/>
            <person name="Lipzen A."/>
            <person name="Lukacs Z."/>
            <person name="Mihaltcheva S."/>
            <person name="Morgado L.N."/>
            <person name="Niskanen T."/>
            <person name="Noordeloos M.E."/>
            <person name="Ohm R.A."/>
            <person name="Ortiz-Santana B."/>
            <person name="Ovrebo C."/>
            <person name="Racz N."/>
            <person name="Riley R."/>
            <person name="Savchenko A."/>
            <person name="Shiryaev A."/>
            <person name="Soop K."/>
            <person name="Spirin V."/>
            <person name="Szebenyi C."/>
            <person name="Tomsovsky M."/>
            <person name="Tulloss R.E."/>
            <person name="Uehling J."/>
            <person name="Grigoriev I.V."/>
            <person name="Vagvolgyi C."/>
            <person name="Papp T."/>
            <person name="Martin F.M."/>
            <person name="Miettinen O."/>
            <person name="Hibbett D.S."/>
            <person name="Nagy L.G."/>
        </authorList>
    </citation>
    <scope>NUCLEOTIDE SEQUENCE [LARGE SCALE GENOMIC DNA]</scope>
    <source>
        <strain evidence="2 3">FP101781</strain>
    </source>
</reference>
<dbReference type="Pfam" id="PF00561">
    <property type="entry name" value="Abhydrolase_1"/>
    <property type="match status" value="1"/>
</dbReference>
<dbReference type="InterPro" id="IPR029058">
    <property type="entry name" value="AB_hydrolase_fold"/>
</dbReference>
<gene>
    <name evidence="2" type="ORF">FA13DRAFT_643512</name>
</gene>
<dbReference type="Gene3D" id="3.40.50.1820">
    <property type="entry name" value="alpha/beta hydrolase"/>
    <property type="match status" value="1"/>
</dbReference>
<dbReference type="AlphaFoldDB" id="A0A4Y7T669"/>
<dbReference type="InterPro" id="IPR000073">
    <property type="entry name" value="AB_hydrolase_1"/>
</dbReference>
<accession>A0A4Y7T669</accession>
<evidence type="ECO:0000313" key="2">
    <source>
        <dbReference type="EMBL" id="TEB29444.1"/>
    </source>
</evidence>
<feature type="domain" description="AB hydrolase-1" evidence="1">
    <location>
        <begin position="79"/>
        <end position="322"/>
    </location>
</feature>
<sequence length="353" mass="39201">MNSSPTPSLESLPTAFDPATCVRRGLCPVTKIRPQGSEALESHSLYYEQHGKGTQYKVVFIMGLNSSSFAWGPQVEYFGRDGFERKGWVEGENKSGVGASILVFDNRGVGNSDYPRGPYTTSGMAEDLICLLDEIGWTGKRDLHVVGISLGGMIAQELAYRVPERIASLVLAVTTPGGRPWNNLPPLFGVTSLARLMFTTDPDTKVRHVLNMLYPVAWLDSKAEGDPQGRTNRAIQSEVYLRRVAITKPQLFLGHISQMASGLTHHVSPERLRKISGSIPKVTIVTGDDDHLVKPANSRRLKEAMPEAELEEWEGTGHGIHHQYAKRFNRLLARTWEEGRKKLDEEPEKWGLA</sequence>
<proteinExistence type="predicted"/>
<dbReference type="Proteomes" id="UP000298030">
    <property type="component" value="Unassembled WGS sequence"/>
</dbReference>
<dbReference type="OrthoDB" id="19657at2759"/>
<dbReference type="PANTHER" id="PTHR43433:SF5">
    <property type="entry name" value="AB HYDROLASE-1 DOMAIN-CONTAINING PROTEIN"/>
    <property type="match status" value="1"/>
</dbReference>
<evidence type="ECO:0000313" key="3">
    <source>
        <dbReference type="Proteomes" id="UP000298030"/>
    </source>
</evidence>
<dbReference type="STRING" id="71717.A0A4Y7T669"/>
<dbReference type="PRINTS" id="PR00111">
    <property type="entry name" value="ABHYDROLASE"/>
</dbReference>
<comment type="caution">
    <text evidence="2">The sequence shown here is derived from an EMBL/GenBank/DDBJ whole genome shotgun (WGS) entry which is preliminary data.</text>
</comment>
<dbReference type="PANTHER" id="PTHR43433">
    <property type="entry name" value="HYDROLASE, ALPHA/BETA FOLD FAMILY PROTEIN"/>
    <property type="match status" value="1"/>
</dbReference>
<keyword evidence="2" id="KW-0378">Hydrolase</keyword>
<name>A0A4Y7T669_COPMI</name>
<dbReference type="EMBL" id="QPFP01000027">
    <property type="protein sequence ID" value="TEB29444.1"/>
    <property type="molecule type" value="Genomic_DNA"/>
</dbReference>
<dbReference type="InterPro" id="IPR050471">
    <property type="entry name" value="AB_hydrolase"/>
</dbReference>
<keyword evidence="3" id="KW-1185">Reference proteome</keyword>
<dbReference type="SUPFAM" id="SSF53474">
    <property type="entry name" value="alpha/beta-Hydrolases"/>
    <property type="match status" value="1"/>
</dbReference>